<protein>
    <submittedName>
        <fullName evidence="1">Uncharacterized protein</fullName>
    </submittedName>
</protein>
<reference evidence="1 2" key="2">
    <citation type="journal article" date="2023" name="Mol. Biol. Evol.">
        <title>Genomics of Secondarily Temperate Adaptation in the Only Non-Antarctic Icefish.</title>
        <authorList>
            <person name="Rivera-Colon A.G."/>
            <person name="Rayamajhi N."/>
            <person name="Minhas B.F."/>
            <person name="Madrigal G."/>
            <person name="Bilyk K.T."/>
            <person name="Yoon V."/>
            <person name="Hune M."/>
            <person name="Gregory S."/>
            <person name="Cheng C.H.C."/>
            <person name="Catchen J.M."/>
        </authorList>
    </citation>
    <scope>NUCLEOTIDE SEQUENCE [LARGE SCALE GENOMIC DNA]</scope>
    <source>
        <strain evidence="1">JMC-PN-2008</strain>
    </source>
</reference>
<gene>
    <name evidence="1" type="ORF">PBY51_019186</name>
</gene>
<dbReference type="EMBL" id="JAUZQC010000003">
    <property type="protein sequence ID" value="KAK5874218.1"/>
    <property type="molecule type" value="Genomic_DNA"/>
</dbReference>
<name>A0AAN7Y201_ELEMC</name>
<dbReference type="AlphaFoldDB" id="A0AAN7Y201"/>
<dbReference type="Proteomes" id="UP001346869">
    <property type="component" value="Unassembled WGS sequence"/>
</dbReference>
<keyword evidence="2" id="KW-1185">Reference proteome</keyword>
<accession>A0AAN7Y201</accession>
<evidence type="ECO:0000313" key="1">
    <source>
        <dbReference type="EMBL" id="KAK5874218.1"/>
    </source>
</evidence>
<reference evidence="1 2" key="1">
    <citation type="journal article" date="2023" name="Genes (Basel)">
        <title>Chromosome-Level Genome Assembly and Circadian Gene Repertoire of the Patagonia Blennie Eleginops maclovinus-The Closest Ancestral Proxy of Antarctic Cryonotothenioids.</title>
        <authorList>
            <person name="Cheng C.C."/>
            <person name="Rivera-Colon A.G."/>
            <person name="Minhas B.F."/>
            <person name="Wilson L."/>
            <person name="Rayamajhi N."/>
            <person name="Vargas-Chacoff L."/>
            <person name="Catchen J.M."/>
        </authorList>
    </citation>
    <scope>NUCLEOTIDE SEQUENCE [LARGE SCALE GENOMIC DNA]</scope>
    <source>
        <strain evidence="1">JMC-PN-2008</strain>
    </source>
</reference>
<sequence length="94" mass="10224">MGVVLSFIIIVWISFYAWSDHYVFLPMFNECVSPLLLLIFTSVGRCVRTPLSTVSALGLSAGAAALPGLSYSRWHSDAQITYTAAPLWTQGTPA</sequence>
<organism evidence="1 2">
    <name type="scientific">Eleginops maclovinus</name>
    <name type="common">Patagonian blennie</name>
    <name type="synonym">Eleginus maclovinus</name>
    <dbReference type="NCBI Taxonomy" id="56733"/>
    <lineage>
        <taxon>Eukaryota</taxon>
        <taxon>Metazoa</taxon>
        <taxon>Chordata</taxon>
        <taxon>Craniata</taxon>
        <taxon>Vertebrata</taxon>
        <taxon>Euteleostomi</taxon>
        <taxon>Actinopterygii</taxon>
        <taxon>Neopterygii</taxon>
        <taxon>Teleostei</taxon>
        <taxon>Neoteleostei</taxon>
        <taxon>Acanthomorphata</taxon>
        <taxon>Eupercaria</taxon>
        <taxon>Perciformes</taxon>
        <taxon>Notothenioidei</taxon>
        <taxon>Eleginopidae</taxon>
        <taxon>Eleginops</taxon>
    </lineage>
</organism>
<evidence type="ECO:0000313" key="2">
    <source>
        <dbReference type="Proteomes" id="UP001346869"/>
    </source>
</evidence>
<proteinExistence type="predicted"/>
<comment type="caution">
    <text evidence="1">The sequence shown here is derived from an EMBL/GenBank/DDBJ whole genome shotgun (WGS) entry which is preliminary data.</text>
</comment>